<dbReference type="InterPro" id="IPR013103">
    <property type="entry name" value="RVT_2"/>
</dbReference>
<dbReference type="Pfam" id="PF07727">
    <property type="entry name" value="RVT_2"/>
    <property type="match status" value="1"/>
</dbReference>
<reference evidence="2 3" key="1">
    <citation type="submission" date="2024-01" db="EMBL/GenBank/DDBJ databases">
        <title>The complete chloroplast genome sequence of Lithospermum erythrorhizon: insights into the phylogenetic relationship among Boraginaceae species and the maternal lineages of purple gromwells.</title>
        <authorList>
            <person name="Okada T."/>
            <person name="Watanabe K."/>
        </authorList>
    </citation>
    <scope>NUCLEOTIDE SEQUENCE [LARGE SCALE GENOMIC DNA]</scope>
</reference>
<evidence type="ECO:0000259" key="1">
    <source>
        <dbReference type="Pfam" id="PF07727"/>
    </source>
</evidence>
<protein>
    <recommendedName>
        <fullName evidence="1">Reverse transcriptase Ty1/copia-type domain-containing protein</fullName>
    </recommendedName>
</protein>
<proteinExistence type="predicted"/>
<dbReference type="Proteomes" id="UP001454036">
    <property type="component" value="Unassembled WGS sequence"/>
</dbReference>
<name>A0AAV3R541_LITER</name>
<feature type="domain" description="Reverse transcriptase Ty1/copia-type" evidence="1">
    <location>
        <begin position="36"/>
        <end position="102"/>
    </location>
</feature>
<dbReference type="EMBL" id="BAABME010007709">
    <property type="protein sequence ID" value="GAA0171529.1"/>
    <property type="molecule type" value="Genomic_DNA"/>
</dbReference>
<accession>A0AAV3R541</accession>
<evidence type="ECO:0000313" key="2">
    <source>
        <dbReference type="EMBL" id="GAA0171529.1"/>
    </source>
</evidence>
<organism evidence="2 3">
    <name type="scientific">Lithospermum erythrorhizon</name>
    <name type="common">Purple gromwell</name>
    <name type="synonym">Lithospermum officinale var. erythrorhizon</name>
    <dbReference type="NCBI Taxonomy" id="34254"/>
    <lineage>
        <taxon>Eukaryota</taxon>
        <taxon>Viridiplantae</taxon>
        <taxon>Streptophyta</taxon>
        <taxon>Embryophyta</taxon>
        <taxon>Tracheophyta</taxon>
        <taxon>Spermatophyta</taxon>
        <taxon>Magnoliopsida</taxon>
        <taxon>eudicotyledons</taxon>
        <taxon>Gunneridae</taxon>
        <taxon>Pentapetalae</taxon>
        <taxon>asterids</taxon>
        <taxon>lamiids</taxon>
        <taxon>Boraginales</taxon>
        <taxon>Boraginaceae</taxon>
        <taxon>Boraginoideae</taxon>
        <taxon>Lithospermeae</taxon>
        <taxon>Lithospermum</taxon>
    </lineage>
</organism>
<sequence length="276" mass="29744">MNVKVLDQGLKTCEEDVEVGAPTITMDEPGPDKSCDDIRTKARLFAQGYSQVEGVDFEETIAPVARLEAIRLLLSLACLMKLKLYQMDLNSEFISGVVEEEVVGDSLYVGANNVAELLEHTATTSDANSMCNIVELSNISINVEDVGIAVDNHKEGNVNVSSAYDTVTDVVNRPSGNEFVENVTPSVRDIAMEDVEDMDSVVVSSVVGTDGLIVGNDDDVIPSVTDIGASIADLLKERAEPTIGETITDTRRCKSHVHCRSSWTILSQASVGVHLQ</sequence>
<evidence type="ECO:0000313" key="3">
    <source>
        <dbReference type="Proteomes" id="UP001454036"/>
    </source>
</evidence>
<dbReference type="AlphaFoldDB" id="A0AAV3R541"/>
<keyword evidence="3" id="KW-1185">Reference proteome</keyword>
<gene>
    <name evidence="2" type="ORF">LIER_25536</name>
</gene>
<comment type="caution">
    <text evidence="2">The sequence shown here is derived from an EMBL/GenBank/DDBJ whole genome shotgun (WGS) entry which is preliminary data.</text>
</comment>